<sequence>LSLISLTRVHDFSLEILVSQFPGISWVLYAQEILTVFYFFLKS</sequence>
<evidence type="ECO:0000313" key="1">
    <source>
        <dbReference type="EMBL" id="CDW33570.1"/>
    </source>
</evidence>
<dbReference type="EMBL" id="HACA01016209">
    <property type="protein sequence ID" value="CDW33570.1"/>
    <property type="molecule type" value="Transcribed_RNA"/>
</dbReference>
<dbReference type="AlphaFoldDB" id="A0A0K2U696"/>
<organism evidence="1">
    <name type="scientific">Lepeophtheirus salmonis</name>
    <name type="common">Salmon louse</name>
    <name type="synonym">Caligus salmonis</name>
    <dbReference type="NCBI Taxonomy" id="72036"/>
    <lineage>
        <taxon>Eukaryota</taxon>
        <taxon>Metazoa</taxon>
        <taxon>Ecdysozoa</taxon>
        <taxon>Arthropoda</taxon>
        <taxon>Crustacea</taxon>
        <taxon>Multicrustacea</taxon>
        <taxon>Hexanauplia</taxon>
        <taxon>Copepoda</taxon>
        <taxon>Siphonostomatoida</taxon>
        <taxon>Caligidae</taxon>
        <taxon>Lepeophtheirus</taxon>
    </lineage>
</organism>
<protein>
    <submittedName>
        <fullName evidence="1">Uncharacterized protein</fullName>
    </submittedName>
</protein>
<proteinExistence type="predicted"/>
<name>A0A0K2U696_LEPSM</name>
<feature type="non-terminal residue" evidence="1">
    <location>
        <position position="1"/>
    </location>
</feature>
<accession>A0A0K2U696</accession>
<reference evidence="1" key="1">
    <citation type="submission" date="2014-05" db="EMBL/GenBank/DDBJ databases">
        <authorList>
            <person name="Chronopoulou M."/>
        </authorList>
    </citation>
    <scope>NUCLEOTIDE SEQUENCE</scope>
    <source>
        <tissue evidence="1">Whole organism</tissue>
    </source>
</reference>